<dbReference type="Gene3D" id="3.40.50.720">
    <property type="entry name" value="NAD(P)-binding Rossmann-like Domain"/>
    <property type="match status" value="1"/>
</dbReference>
<sequence length="342" mass="38379">MENGMRQGDLCLVTGVSGYLASWIGHHLIEQGYRVRGTVRNTQNREQQEKLRTLLPGAEFVEADLRRESGWAEAVRGVKWVFHVASPQAVASEKDRTGGAVRGTEYLLRAAFGEPSVEKVVLTSSEAAIAYGYPRSKQRFTEDDWTVVDGPAGRNDYFRSKTMAEKLAWDLAADAKANSRRVPLAVVNPGFIAGPSLVPWGRFSLEMLKNITLGKMPAFPDMVNHMVDVRDCALMHIAVMQNPQTNGRRHFSFGITSKMANMAKSIRSQYGHLGYKPRSFVIPTSVFWALKWFSSDVASLYGKLGHANEYVAKHPGVYRYRYTDLDRLMKDSVDSMLEHGWL</sequence>
<keyword evidence="5" id="KW-1185">Reference proteome</keyword>
<dbReference type="InterPro" id="IPR050425">
    <property type="entry name" value="NAD(P)_dehydrat-like"/>
</dbReference>
<evidence type="ECO:0000313" key="5">
    <source>
        <dbReference type="Proteomes" id="UP001596378"/>
    </source>
</evidence>
<dbReference type="PANTHER" id="PTHR10366:SF564">
    <property type="entry name" value="STEROL-4-ALPHA-CARBOXYLATE 3-DEHYDROGENASE, DECARBOXYLATING"/>
    <property type="match status" value="1"/>
</dbReference>
<gene>
    <name evidence="4" type="ORF">ACFQMJ_18685</name>
</gene>
<dbReference type="RefSeq" id="WP_378052953.1">
    <property type="nucleotide sequence ID" value="NZ_JBHMDN010000069.1"/>
</dbReference>
<evidence type="ECO:0000256" key="1">
    <source>
        <dbReference type="ARBA" id="ARBA00023002"/>
    </source>
</evidence>
<comment type="similarity">
    <text evidence="2">Belongs to the NAD(P)-dependent epimerase/dehydratase family. Dihydroflavonol-4-reductase subfamily.</text>
</comment>
<feature type="domain" description="NAD-dependent epimerase/dehydratase" evidence="3">
    <location>
        <begin position="12"/>
        <end position="250"/>
    </location>
</feature>
<dbReference type="EMBL" id="JBHTAI010000011">
    <property type="protein sequence ID" value="MFC7150563.1"/>
    <property type="molecule type" value="Genomic_DNA"/>
</dbReference>
<name>A0ABW2FBB8_9BACL</name>
<dbReference type="InterPro" id="IPR001509">
    <property type="entry name" value="Epimerase_deHydtase"/>
</dbReference>
<dbReference type="Proteomes" id="UP001596378">
    <property type="component" value="Unassembled WGS sequence"/>
</dbReference>
<dbReference type="PANTHER" id="PTHR10366">
    <property type="entry name" value="NAD DEPENDENT EPIMERASE/DEHYDRATASE"/>
    <property type="match status" value="1"/>
</dbReference>
<evidence type="ECO:0000256" key="2">
    <source>
        <dbReference type="ARBA" id="ARBA00023445"/>
    </source>
</evidence>
<proteinExistence type="inferred from homology"/>
<organism evidence="4 5">
    <name type="scientific">Cohnella cellulosilytica</name>
    <dbReference type="NCBI Taxonomy" id="986710"/>
    <lineage>
        <taxon>Bacteria</taxon>
        <taxon>Bacillati</taxon>
        <taxon>Bacillota</taxon>
        <taxon>Bacilli</taxon>
        <taxon>Bacillales</taxon>
        <taxon>Paenibacillaceae</taxon>
        <taxon>Cohnella</taxon>
    </lineage>
</organism>
<reference evidence="5" key="1">
    <citation type="journal article" date="2019" name="Int. J. Syst. Evol. Microbiol.">
        <title>The Global Catalogue of Microorganisms (GCM) 10K type strain sequencing project: providing services to taxonomists for standard genome sequencing and annotation.</title>
        <authorList>
            <consortium name="The Broad Institute Genomics Platform"/>
            <consortium name="The Broad Institute Genome Sequencing Center for Infectious Disease"/>
            <person name="Wu L."/>
            <person name="Ma J."/>
        </authorList>
    </citation>
    <scope>NUCLEOTIDE SEQUENCE [LARGE SCALE GENOMIC DNA]</scope>
    <source>
        <strain evidence="5">KCTC 12907</strain>
    </source>
</reference>
<keyword evidence="1" id="KW-0560">Oxidoreductase</keyword>
<dbReference type="InterPro" id="IPR036291">
    <property type="entry name" value="NAD(P)-bd_dom_sf"/>
</dbReference>
<evidence type="ECO:0000313" key="4">
    <source>
        <dbReference type="EMBL" id="MFC7150563.1"/>
    </source>
</evidence>
<comment type="caution">
    <text evidence="4">The sequence shown here is derived from an EMBL/GenBank/DDBJ whole genome shotgun (WGS) entry which is preliminary data.</text>
</comment>
<dbReference type="SUPFAM" id="SSF51735">
    <property type="entry name" value="NAD(P)-binding Rossmann-fold domains"/>
    <property type="match status" value="1"/>
</dbReference>
<dbReference type="Pfam" id="PF01370">
    <property type="entry name" value="Epimerase"/>
    <property type="match status" value="1"/>
</dbReference>
<evidence type="ECO:0000259" key="3">
    <source>
        <dbReference type="Pfam" id="PF01370"/>
    </source>
</evidence>
<accession>A0ABW2FBB8</accession>
<protein>
    <submittedName>
        <fullName evidence="4">NAD-dependent epimerase/dehydratase family protein</fullName>
    </submittedName>
</protein>